<dbReference type="PANTHER" id="PTHR14134:SF2">
    <property type="entry name" value="E3 UBIQUITIN-PROTEIN LIGASE RAD18"/>
    <property type="match status" value="1"/>
</dbReference>
<dbReference type="SUPFAM" id="SSF57850">
    <property type="entry name" value="RING/U-box"/>
    <property type="match status" value="1"/>
</dbReference>
<comment type="pathway">
    <text evidence="3 17">Protein modification; protein ubiquitination.</text>
</comment>
<dbReference type="Pfam" id="PF13923">
    <property type="entry name" value="zf-C3HC4_2"/>
    <property type="match status" value="1"/>
</dbReference>
<organism evidence="20 21">
    <name type="scientific">Pichia californica</name>
    <dbReference type="NCBI Taxonomy" id="460514"/>
    <lineage>
        <taxon>Eukaryota</taxon>
        <taxon>Fungi</taxon>
        <taxon>Dikarya</taxon>
        <taxon>Ascomycota</taxon>
        <taxon>Saccharomycotina</taxon>
        <taxon>Pichiomycetes</taxon>
        <taxon>Pichiales</taxon>
        <taxon>Pichiaceae</taxon>
        <taxon>Pichia</taxon>
    </lineage>
</organism>
<proteinExistence type="inferred from homology"/>
<dbReference type="OrthoDB" id="9049620at2759"/>
<evidence type="ECO:0000256" key="18">
    <source>
        <dbReference type="SAM" id="MobiDB-lite"/>
    </source>
</evidence>
<dbReference type="NCBIfam" id="TIGR00599">
    <property type="entry name" value="rad18"/>
    <property type="match status" value="1"/>
</dbReference>
<evidence type="ECO:0000256" key="9">
    <source>
        <dbReference type="ARBA" id="ARBA00022763"/>
    </source>
</evidence>
<dbReference type="EC" id="2.3.2.27" evidence="5 17"/>
<keyword evidence="14 17" id="KW-0234">DNA repair</keyword>
<keyword evidence="9 17" id="KW-0227">DNA damage</keyword>
<keyword evidence="10 16" id="KW-0863">Zinc-finger</keyword>
<dbReference type="PROSITE" id="PS00518">
    <property type="entry name" value="ZF_RING_1"/>
    <property type="match status" value="1"/>
</dbReference>
<dbReference type="EMBL" id="PUHW01000019">
    <property type="protein sequence ID" value="KAG0690766.1"/>
    <property type="molecule type" value="Genomic_DNA"/>
</dbReference>
<dbReference type="SMART" id="SM00184">
    <property type="entry name" value="RING"/>
    <property type="match status" value="1"/>
</dbReference>
<dbReference type="InterPro" id="IPR039577">
    <property type="entry name" value="Rad18"/>
</dbReference>
<sequence length="404" mass="46230">MALSNGIVIDNLEDISDPSDWSTSKFPNLSQLDSSLRCQICKDFLKAPVLTSCGHTFCSICIRRFISDSNKCPICLEETYESGLRKVLLLDSITKWFSNNRSELLKSVKIDQVNDSQDEDDANCELISNNIQILDNDSKSADSSKIFTINESPNNTEKKDDVLAECPICGVFMPITDIQGTHIENCLKSNPEDMKKSTQKVTRNGSTISQFFSERTNKTLQKSSSHITQQNSLTQNESSAQSQLQPKLVKTKQRLANLDTSLSTIKLREKMNLFNIPTQGTRIQMEQRMKEFINLYNANLDSMNPVNDRILLDRLQKWETLINNIKPKHTTPPINADEQTIKRQKIESKEWNNKNKDHFSDLIKQARSNMKKQKNKVKTDSDNIERDDDKEHEQFSDNDTELLL</sequence>
<dbReference type="FunFam" id="3.30.40.10:FF:000172">
    <property type="entry name" value="E3 ubiquitin-protein ligase RAD18"/>
    <property type="match status" value="1"/>
</dbReference>
<evidence type="ECO:0000256" key="6">
    <source>
        <dbReference type="ARBA" id="ARBA00015551"/>
    </source>
</evidence>
<reference evidence="20" key="1">
    <citation type="submission" date="2020-11" db="EMBL/GenBank/DDBJ databases">
        <title>Kefir isolates.</title>
        <authorList>
            <person name="Marcisauskas S."/>
            <person name="Kim Y."/>
            <person name="Blasche S."/>
        </authorList>
    </citation>
    <scope>NUCLEOTIDE SEQUENCE</scope>
    <source>
        <strain evidence="20">Olga-1</strain>
    </source>
</reference>
<evidence type="ECO:0000256" key="16">
    <source>
        <dbReference type="PROSITE-ProRule" id="PRU00175"/>
    </source>
</evidence>
<dbReference type="GO" id="GO:0003697">
    <property type="term" value="F:single-stranded DNA binding"/>
    <property type="evidence" value="ECO:0007669"/>
    <property type="project" value="UniProtKB-UniRule"/>
</dbReference>
<dbReference type="GO" id="GO:0006281">
    <property type="term" value="P:DNA repair"/>
    <property type="evidence" value="ECO:0007669"/>
    <property type="project" value="UniProtKB-KW"/>
</dbReference>
<comment type="function">
    <text evidence="17">E3 RING-finger protein, member of the UBC2/RAD6 epistasis group. Associates to the E2 ubiquitin conjugating enzyme UBC2/RAD6 to form the UBC2-RAD18 ubiquitin ligase complex involved in postreplicative repair (PRR) of damaged DNA.</text>
</comment>
<evidence type="ECO:0000256" key="12">
    <source>
        <dbReference type="ARBA" id="ARBA00022833"/>
    </source>
</evidence>
<evidence type="ECO:0000256" key="15">
    <source>
        <dbReference type="ARBA" id="ARBA00023242"/>
    </source>
</evidence>
<name>A0A9P7BH26_9ASCO</name>
<dbReference type="InterPro" id="IPR004580">
    <property type="entry name" value="Rad18_fungi"/>
</dbReference>
<evidence type="ECO:0000256" key="17">
    <source>
        <dbReference type="RuleBase" id="RU368093"/>
    </source>
</evidence>
<keyword evidence="7 17" id="KW-0808">Transferase</keyword>
<comment type="subcellular location">
    <subcellularLocation>
        <location evidence="2 17">Nucleus</location>
    </subcellularLocation>
</comment>
<evidence type="ECO:0000256" key="1">
    <source>
        <dbReference type="ARBA" id="ARBA00000900"/>
    </source>
</evidence>
<evidence type="ECO:0000256" key="4">
    <source>
        <dbReference type="ARBA" id="ARBA00009506"/>
    </source>
</evidence>
<dbReference type="Proteomes" id="UP000697127">
    <property type="component" value="Unassembled WGS sequence"/>
</dbReference>
<evidence type="ECO:0000256" key="8">
    <source>
        <dbReference type="ARBA" id="ARBA00022723"/>
    </source>
</evidence>
<keyword evidence="13 17" id="KW-0238">DNA-binding</keyword>
<feature type="compositionally biased region" description="Basic and acidic residues" evidence="18">
    <location>
        <begin position="377"/>
        <end position="395"/>
    </location>
</feature>
<keyword evidence="11 17" id="KW-0833">Ubl conjugation pathway</keyword>
<dbReference type="GO" id="GO:0006301">
    <property type="term" value="P:DNA damage tolerance"/>
    <property type="evidence" value="ECO:0007669"/>
    <property type="project" value="InterPro"/>
</dbReference>
<evidence type="ECO:0000256" key="13">
    <source>
        <dbReference type="ARBA" id="ARBA00023125"/>
    </source>
</evidence>
<comment type="catalytic activity">
    <reaction evidence="1 17">
        <text>S-ubiquitinyl-[E2 ubiquitin-conjugating enzyme]-L-cysteine + [acceptor protein]-L-lysine = [E2 ubiquitin-conjugating enzyme]-L-cysteine + N(6)-ubiquitinyl-[acceptor protein]-L-lysine.</text>
        <dbReference type="EC" id="2.3.2.27"/>
    </reaction>
</comment>
<comment type="subunit">
    <text evidence="17">Interacts with E2 UBC2, forming a complex with ubiquitin ligase activity.</text>
</comment>
<keyword evidence="12 17" id="KW-0862">Zinc</keyword>
<comment type="similarity">
    <text evidence="4 17">Belongs to the RAD18 family.</text>
</comment>
<evidence type="ECO:0000256" key="2">
    <source>
        <dbReference type="ARBA" id="ARBA00004123"/>
    </source>
</evidence>
<dbReference type="Gene3D" id="3.30.40.10">
    <property type="entry name" value="Zinc/RING finger domain, C3HC4 (zinc finger)"/>
    <property type="match status" value="1"/>
</dbReference>
<evidence type="ECO:0000313" key="20">
    <source>
        <dbReference type="EMBL" id="KAG0690766.1"/>
    </source>
</evidence>
<evidence type="ECO:0000256" key="5">
    <source>
        <dbReference type="ARBA" id="ARBA00012483"/>
    </source>
</evidence>
<dbReference type="InterPro" id="IPR013083">
    <property type="entry name" value="Znf_RING/FYVE/PHD"/>
</dbReference>
<evidence type="ECO:0000256" key="14">
    <source>
        <dbReference type="ARBA" id="ARBA00023204"/>
    </source>
</evidence>
<dbReference type="GO" id="GO:0008270">
    <property type="term" value="F:zinc ion binding"/>
    <property type="evidence" value="ECO:0007669"/>
    <property type="project" value="UniProtKB-KW"/>
</dbReference>
<evidence type="ECO:0000256" key="7">
    <source>
        <dbReference type="ARBA" id="ARBA00022679"/>
    </source>
</evidence>
<dbReference type="InterPro" id="IPR017907">
    <property type="entry name" value="Znf_RING_CS"/>
</dbReference>
<dbReference type="GO" id="GO:0006513">
    <property type="term" value="P:protein monoubiquitination"/>
    <property type="evidence" value="ECO:0007669"/>
    <property type="project" value="InterPro"/>
</dbReference>
<gene>
    <name evidence="20" type="primary">RAD18</name>
    <name evidence="20" type="ORF">C6P40_001498</name>
</gene>
<dbReference type="InterPro" id="IPR001841">
    <property type="entry name" value="Znf_RING"/>
</dbReference>
<evidence type="ECO:0000256" key="3">
    <source>
        <dbReference type="ARBA" id="ARBA00004906"/>
    </source>
</evidence>
<dbReference type="AlphaFoldDB" id="A0A9P7BH26"/>
<accession>A0A9P7BH26</accession>
<comment type="caution">
    <text evidence="20">The sequence shown here is derived from an EMBL/GenBank/DDBJ whole genome shotgun (WGS) entry which is preliminary data.</text>
</comment>
<keyword evidence="8 17" id="KW-0479">Metal-binding</keyword>
<dbReference type="PANTHER" id="PTHR14134">
    <property type="entry name" value="E3 UBIQUITIN-PROTEIN LIGASE RAD18"/>
    <property type="match status" value="1"/>
</dbReference>
<evidence type="ECO:0000256" key="11">
    <source>
        <dbReference type="ARBA" id="ARBA00022786"/>
    </source>
</evidence>
<feature type="region of interest" description="Disordered" evidence="18">
    <location>
        <begin position="366"/>
        <end position="404"/>
    </location>
</feature>
<evidence type="ECO:0000313" key="21">
    <source>
        <dbReference type="Proteomes" id="UP000697127"/>
    </source>
</evidence>
<evidence type="ECO:0000259" key="19">
    <source>
        <dbReference type="PROSITE" id="PS50089"/>
    </source>
</evidence>
<feature type="domain" description="RING-type" evidence="19">
    <location>
        <begin position="38"/>
        <end position="75"/>
    </location>
</feature>
<evidence type="ECO:0000256" key="10">
    <source>
        <dbReference type="ARBA" id="ARBA00022771"/>
    </source>
</evidence>
<dbReference type="PROSITE" id="PS50089">
    <property type="entry name" value="ZF_RING_2"/>
    <property type="match status" value="1"/>
</dbReference>
<protein>
    <recommendedName>
        <fullName evidence="6 17">Postreplication repair E3 ubiquitin-protein ligase RAD18</fullName>
        <ecNumber evidence="5 17">2.3.2.27</ecNumber>
    </recommendedName>
    <alternativeName>
        <fullName evidence="17">RING-type E3 ubiquitin transferase RAD18</fullName>
    </alternativeName>
</protein>
<keyword evidence="21" id="KW-1185">Reference proteome</keyword>
<dbReference type="GO" id="GO:0005634">
    <property type="term" value="C:nucleus"/>
    <property type="evidence" value="ECO:0007669"/>
    <property type="project" value="UniProtKB-SubCell"/>
</dbReference>
<dbReference type="GO" id="GO:0097505">
    <property type="term" value="C:Rad6-Rad18 complex"/>
    <property type="evidence" value="ECO:0007669"/>
    <property type="project" value="TreeGrafter"/>
</dbReference>
<dbReference type="GO" id="GO:0061630">
    <property type="term" value="F:ubiquitin protein ligase activity"/>
    <property type="evidence" value="ECO:0007669"/>
    <property type="project" value="UniProtKB-UniRule"/>
</dbReference>
<keyword evidence="15 17" id="KW-0539">Nucleus</keyword>